<comment type="caution">
    <text evidence="2">The sequence shown here is derived from an EMBL/GenBank/DDBJ whole genome shotgun (WGS) entry which is preliminary data.</text>
</comment>
<proteinExistence type="predicted"/>
<reference evidence="2 3" key="1">
    <citation type="submission" date="2024-04" db="EMBL/GenBank/DDBJ databases">
        <title>genome sequences of Mucor flavus KT1a and Helicostylum pulchrum KT1b strains isolation_sourced from the surface of a dry-aged beef.</title>
        <authorList>
            <person name="Toyotome T."/>
            <person name="Hosono M."/>
            <person name="Torimaru M."/>
            <person name="Fukuda K."/>
            <person name="Mikami N."/>
        </authorList>
    </citation>
    <scope>NUCLEOTIDE SEQUENCE [LARGE SCALE GENOMIC DNA]</scope>
    <source>
        <strain evidence="2 3">KT1b</strain>
    </source>
</reference>
<feature type="region of interest" description="Disordered" evidence="1">
    <location>
        <begin position="120"/>
        <end position="140"/>
    </location>
</feature>
<feature type="compositionally biased region" description="Basic residues" evidence="1">
    <location>
        <begin position="124"/>
        <end position="135"/>
    </location>
</feature>
<accession>A0ABP9XZF3</accession>
<evidence type="ECO:0000313" key="2">
    <source>
        <dbReference type="EMBL" id="GAA5800142.1"/>
    </source>
</evidence>
<evidence type="ECO:0000313" key="3">
    <source>
        <dbReference type="Proteomes" id="UP001476247"/>
    </source>
</evidence>
<sequence length="174" mass="19389">MNNLEQSHRPIPFAVLKIQLKRLVKQQTTTTTDSRGGVIYTKDLITLIDQYESSEKVTLLTEVQKKAILPYTKSNPDLEMTPDDILNLLKLVCPPSPVTSLSAPTSGNQPLLDTVRPRTSAPLKTHKSTPWKRRPSAVASSIQDRNDLDLIISSVTNNNLTVEDDQQLIVKSFV</sequence>
<name>A0ABP9XZF3_9FUNG</name>
<dbReference type="EMBL" id="BAABUJ010000014">
    <property type="protein sequence ID" value="GAA5800142.1"/>
    <property type="molecule type" value="Genomic_DNA"/>
</dbReference>
<dbReference type="Proteomes" id="UP001476247">
    <property type="component" value="Unassembled WGS sequence"/>
</dbReference>
<keyword evidence="3" id="KW-1185">Reference proteome</keyword>
<gene>
    <name evidence="2" type="ORF">HPULCUR_005567</name>
</gene>
<organism evidence="2 3">
    <name type="scientific">Helicostylum pulchrum</name>
    <dbReference type="NCBI Taxonomy" id="562976"/>
    <lineage>
        <taxon>Eukaryota</taxon>
        <taxon>Fungi</taxon>
        <taxon>Fungi incertae sedis</taxon>
        <taxon>Mucoromycota</taxon>
        <taxon>Mucoromycotina</taxon>
        <taxon>Mucoromycetes</taxon>
        <taxon>Mucorales</taxon>
        <taxon>Mucorineae</taxon>
        <taxon>Mucoraceae</taxon>
        <taxon>Helicostylum</taxon>
    </lineage>
</organism>
<evidence type="ECO:0000256" key="1">
    <source>
        <dbReference type="SAM" id="MobiDB-lite"/>
    </source>
</evidence>
<protein>
    <submittedName>
        <fullName evidence="2">Uncharacterized protein</fullName>
    </submittedName>
</protein>